<proteinExistence type="predicted"/>
<gene>
    <name evidence="1" type="ORF">MSZNOR_3491</name>
</gene>
<reference evidence="1 2" key="1">
    <citation type="submission" date="2023-03" db="EMBL/GenBank/DDBJ databases">
        <authorList>
            <person name="Pearce D."/>
        </authorList>
    </citation>
    <scope>NUCLEOTIDE SEQUENCE [LARGE SCALE GENOMIC DNA]</scope>
    <source>
        <strain evidence="1">Msz</strain>
    </source>
</reference>
<dbReference type="EMBL" id="OX458333">
    <property type="protein sequence ID" value="CAI8903385.1"/>
    <property type="molecule type" value="Genomic_DNA"/>
</dbReference>
<organism evidence="1 2">
    <name type="scientific">Methylocaldum szegediense</name>
    <dbReference type="NCBI Taxonomy" id="73780"/>
    <lineage>
        <taxon>Bacteria</taxon>
        <taxon>Pseudomonadati</taxon>
        <taxon>Pseudomonadota</taxon>
        <taxon>Gammaproteobacteria</taxon>
        <taxon>Methylococcales</taxon>
        <taxon>Methylococcaceae</taxon>
        <taxon>Methylocaldum</taxon>
    </lineage>
</organism>
<evidence type="ECO:0000313" key="1">
    <source>
        <dbReference type="EMBL" id="CAI8903385.1"/>
    </source>
</evidence>
<keyword evidence="2" id="KW-1185">Reference proteome</keyword>
<sequence length="99" mass="11174">MLPDELLTVRLLPEGAKGGFVQSDYQPLWEHYREKNFRVHVIQEYVRKGLVNSATGEICPRSRCDNDQHSTLQAMPLLAASLSSLQLRWNSSIAHPVSA</sequence>
<evidence type="ECO:0000313" key="2">
    <source>
        <dbReference type="Proteomes" id="UP001162030"/>
    </source>
</evidence>
<protein>
    <recommendedName>
        <fullName evidence="3">Transposase</fullName>
    </recommendedName>
</protein>
<dbReference type="Proteomes" id="UP001162030">
    <property type="component" value="Chromosome"/>
</dbReference>
<evidence type="ECO:0008006" key="3">
    <source>
        <dbReference type="Google" id="ProtNLM"/>
    </source>
</evidence>
<name>A0ABN8X682_9GAMM</name>
<accession>A0ABN8X682</accession>